<protein>
    <submittedName>
        <fullName evidence="1">Uncharacterized protein</fullName>
    </submittedName>
</protein>
<dbReference type="Proteomes" id="UP000828941">
    <property type="component" value="Chromosome 12"/>
</dbReference>
<evidence type="ECO:0000313" key="2">
    <source>
        <dbReference type="Proteomes" id="UP000828941"/>
    </source>
</evidence>
<proteinExistence type="predicted"/>
<gene>
    <name evidence="1" type="ORF">L6164_029670</name>
</gene>
<dbReference type="EMBL" id="CM039437">
    <property type="protein sequence ID" value="KAI4306389.1"/>
    <property type="molecule type" value="Genomic_DNA"/>
</dbReference>
<sequence>MPDNIEHISISTSMSVLAAKQQLQPMKPHIVVLPSPGMGHVVPLFQLAERLVTHHACHVTFLNIPTEASPAQTQLLHHSPNNLPPGLRVIDLPTVDLSATINGDPPVLTRLCINVQQTLLSLKSTLSQLHNKPRALVIDLFCTQAFEVCKELSIPVYTFFTASTLLLAFSLLLPQLDREVTGEFVDLPEPVSVPGCSPIRTEDLILQVTDRKSDEYKWYLHHLSRVPLAAGIFLNTWENLEPVSIRALREHPFYQKISTPPLYPIGPIIKETEPLTPTGVECLAWLDKQPLDSVVFVALGSGGTVSAEQLTELAWGLELSQQRFIWVARAPSDVNACAAFFNAGDDVYGSISYLPQGFLERTRGVGLVVSSWAPQVAILRHPSTAAFLSHCGWNSTLESLAQGVPMIAWPLYAEQRQNATMLAEEIGVAVKPAVEAGTRVVGREEIEKVVRVSLEGEEGKGMRLRARELKASASKALEFGGSSYSSLADVVEQWKAKLET</sequence>
<evidence type="ECO:0000313" key="1">
    <source>
        <dbReference type="EMBL" id="KAI4306389.1"/>
    </source>
</evidence>
<name>A0ACB9LAJ1_BAUVA</name>
<keyword evidence="2" id="KW-1185">Reference proteome</keyword>
<organism evidence="1 2">
    <name type="scientific">Bauhinia variegata</name>
    <name type="common">Purple orchid tree</name>
    <name type="synonym">Phanera variegata</name>
    <dbReference type="NCBI Taxonomy" id="167791"/>
    <lineage>
        <taxon>Eukaryota</taxon>
        <taxon>Viridiplantae</taxon>
        <taxon>Streptophyta</taxon>
        <taxon>Embryophyta</taxon>
        <taxon>Tracheophyta</taxon>
        <taxon>Spermatophyta</taxon>
        <taxon>Magnoliopsida</taxon>
        <taxon>eudicotyledons</taxon>
        <taxon>Gunneridae</taxon>
        <taxon>Pentapetalae</taxon>
        <taxon>rosids</taxon>
        <taxon>fabids</taxon>
        <taxon>Fabales</taxon>
        <taxon>Fabaceae</taxon>
        <taxon>Cercidoideae</taxon>
        <taxon>Cercideae</taxon>
        <taxon>Bauhiniinae</taxon>
        <taxon>Bauhinia</taxon>
    </lineage>
</organism>
<reference evidence="1 2" key="1">
    <citation type="journal article" date="2022" name="DNA Res.">
        <title>Chromosomal-level genome assembly of the orchid tree Bauhinia variegata (Leguminosae; Cercidoideae) supports the allotetraploid origin hypothesis of Bauhinia.</title>
        <authorList>
            <person name="Zhong Y."/>
            <person name="Chen Y."/>
            <person name="Zheng D."/>
            <person name="Pang J."/>
            <person name="Liu Y."/>
            <person name="Luo S."/>
            <person name="Meng S."/>
            <person name="Qian L."/>
            <person name="Wei D."/>
            <person name="Dai S."/>
            <person name="Zhou R."/>
        </authorList>
    </citation>
    <scope>NUCLEOTIDE SEQUENCE [LARGE SCALE GENOMIC DNA]</scope>
    <source>
        <strain evidence="1">BV-YZ2020</strain>
    </source>
</reference>
<accession>A0ACB9LAJ1</accession>
<comment type="caution">
    <text evidence="1">The sequence shown here is derived from an EMBL/GenBank/DDBJ whole genome shotgun (WGS) entry which is preliminary data.</text>
</comment>